<gene>
    <name evidence="14" type="primary">proP</name>
    <name evidence="14" type="ordered locus">CRES_1368</name>
</gene>
<dbReference type="GO" id="GO:0015293">
    <property type="term" value="F:symporter activity"/>
    <property type="evidence" value="ECO:0007669"/>
    <property type="project" value="UniProtKB-KW"/>
</dbReference>
<keyword evidence="4" id="KW-1003">Cell membrane</keyword>
<feature type="transmembrane region" description="Helical" evidence="12">
    <location>
        <begin position="303"/>
        <end position="322"/>
    </location>
</feature>
<accession>F8DYX8</accession>
<evidence type="ECO:0000256" key="12">
    <source>
        <dbReference type="SAM" id="Phobius"/>
    </source>
</evidence>
<evidence type="ECO:0000256" key="2">
    <source>
        <dbReference type="ARBA" id="ARBA00008240"/>
    </source>
</evidence>
<dbReference type="SUPFAM" id="SSF103473">
    <property type="entry name" value="MFS general substrate transporter"/>
    <property type="match status" value="1"/>
</dbReference>
<feature type="transmembrane region" description="Helical" evidence="12">
    <location>
        <begin position="213"/>
        <end position="238"/>
    </location>
</feature>
<evidence type="ECO:0000256" key="11">
    <source>
        <dbReference type="SAM" id="MobiDB-lite"/>
    </source>
</evidence>
<feature type="region of interest" description="Disordered" evidence="11">
    <location>
        <begin position="521"/>
        <end position="542"/>
    </location>
</feature>
<feature type="compositionally biased region" description="Basic and acidic residues" evidence="11">
    <location>
        <begin position="39"/>
        <end position="59"/>
    </location>
</feature>
<evidence type="ECO:0000256" key="3">
    <source>
        <dbReference type="ARBA" id="ARBA00022448"/>
    </source>
</evidence>
<protein>
    <recommendedName>
        <fullName evidence="10">Putative proline/betaine transporter</fullName>
    </recommendedName>
</protein>
<feature type="region of interest" description="Disordered" evidence="11">
    <location>
        <begin position="1"/>
        <end position="59"/>
    </location>
</feature>
<dbReference type="Pfam" id="PF07690">
    <property type="entry name" value="MFS_1"/>
    <property type="match status" value="1"/>
</dbReference>
<dbReference type="PANTHER" id="PTHR43528:SF1">
    <property type="entry name" value="ALPHA-KETOGLUTARATE PERMEASE"/>
    <property type="match status" value="1"/>
</dbReference>
<feature type="transmembrane region" description="Helical" evidence="12">
    <location>
        <begin position="171"/>
        <end position="192"/>
    </location>
</feature>
<dbReference type="RefSeq" id="WP_013888733.1">
    <property type="nucleotide sequence ID" value="NC_015673.1"/>
</dbReference>
<dbReference type="InterPro" id="IPR051084">
    <property type="entry name" value="H+-coupled_symporters"/>
</dbReference>
<feature type="transmembrane region" description="Helical" evidence="12">
    <location>
        <begin position="144"/>
        <end position="165"/>
    </location>
</feature>
<keyword evidence="6" id="KW-0769">Symport</keyword>
<dbReference type="EMBL" id="CP002857">
    <property type="protein sequence ID" value="AEI09723.1"/>
    <property type="molecule type" value="Genomic_DNA"/>
</dbReference>
<feature type="transmembrane region" description="Helical" evidence="12">
    <location>
        <begin position="342"/>
        <end position="358"/>
    </location>
</feature>
<feature type="domain" description="Major facilitator superfamily (MFS) profile" evidence="13">
    <location>
        <begin position="73"/>
        <end position="495"/>
    </location>
</feature>
<keyword evidence="3" id="KW-0813">Transport</keyword>
<evidence type="ECO:0000256" key="6">
    <source>
        <dbReference type="ARBA" id="ARBA00022847"/>
    </source>
</evidence>
<dbReference type="eggNOG" id="COG0477">
    <property type="taxonomic scope" value="Bacteria"/>
</dbReference>
<dbReference type="PROSITE" id="PS50850">
    <property type="entry name" value="MFS"/>
    <property type="match status" value="1"/>
</dbReference>
<feature type="transmembrane region" description="Helical" evidence="12">
    <location>
        <begin position="85"/>
        <end position="104"/>
    </location>
</feature>
<feature type="transmembrane region" description="Helical" evidence="12">
    <location>
        <begin position="244"/>
        <end position="263"/>
    </location>
</feature>
<feature type="transmembrane region" description="Helical" evidence="12">
    <location>
        <begin position="470"/>
        <end position="489"/>
    </location>
</feature>
<feature type="transmembrane region" description="Helical" evidence="12">
    <location>
        <begin position="370"/>
        <end position="389"/>
    </location>
</feature>
<reference evidence="14 15" key="1">
    <citation type="journal article" date="2012" name="BMC Genomics">
        <title>Complete genome sequence, lifestyle, and multi-drug resistance of the human pathogen Corynebacterium resistens DSM 45100 isolated from blood samples of a leukemia patient.</title>
        <authorList>
            <person name="Schroder J."/>
            <person name="Maus I."/>
            <person name="Meyer K."/>
            <person name="Wordemann S."/>
            <person name="Blom J."/>
            <person name="Jaenicke S."/>
            <person name="Schneider J."/>
            <person name="Trost E."/>
            <person name="Tauch A."/>
        </authorList>
    </citation>
    <scope>NUCLEOTIDE SEQUENCE [LARGE SCALE GENOMIC DNA]</scope>
    <source>
        <strain evidence="15">DSM 45100 / JCM 12819 / CCUG 50093 / GTC 2026 / SICGH 158</strain>
    </source>
</reference>
<dbReference type="PANTHER" id="PTHR43528">
    <property type="entry name" value="ALPHA-KETOGLUTARATE PERMEASE"/>
    <property type="match status" value="1"/>
</dbReference>
<evidence type="ECO:0000259" key="13">
    <source>
        <dbReference type="PROSITE" id="PS50850"/>
    </source>
</evidence>
<dbReference type="InterPro" id="IPR036259">
    <property type="entry name" value="MFS_trans_sf"/>
</dbReference>
<sequence>MSKSPNDSSENHFSEGTAKAVSVSESSEVDDSRGYGPTHVEEERSKELAERSRDKPLGKDDVTVVDKPLVKKAVTAASLGNCMEWFDMGVFGFLAAGVTEQVFYGESDWARVGVFGTLALGFVIRPFGGIFFGFLGDKIGRQKVLAITMLLMSLGTFLIGCLPSYDSIGIWAAVGLLACRFLQSFSTGGEYAGATTFIAEYAPDRKRAFLGSWLDFGTYAGFALGSGFVTLLTATLGMEKMVEFGWRIPFWVALPMGMVGLYIRSKLEDSPAFKEEQEKSEKRQQANESSSRLKEIFTTHRRAFLVCLGLVVSFNVLVYVLTSYMPSYFTGVTEFSANRANMLVLYACVLIVASINMFGRLSDRVGRRVLILSAAIAQLVLAYPVFLLFRMDNLFAQVVGVTILGVILACFAAQQAASLPALFPTNVRFSALSIAFNIGICIFCGTIPLIADAAFTGLNGKVSDNISMMIPAFMLIGASVLCLVCLRFVNESALQPLEGSKVQVDDESEIEGILRESRDHHHRINGKKSHRGARLRRAVKRK</sequence>
<dbReference type="Gene3D" id="1.20.1250.20">
    <property type="entry name" value="MFS general substrate transporter like domains"/>
    <property type="match status" value="2"/>
</dbReference>
<dbReference type="KEGG" id="crd:CRES_1368"/>
<feature type="transmembrane region" description="Helical" evidence="12">
    <location>
        <begin position="110"/>
        <end position="132"/>
    </location>
</feature>
<evidence type="ECO:0000256" key="7">
    <source>
        <dbReference type="ARBA" id="ARBA00022989"/>
    </source>
</evidence>
<keyword evidence="5 12" id="KW-0812">Transmembrane</keyword>
<comment type="function">
    <text evidence="9">May be a proton symporter involved in the uptake of osmolytes such as proline and glycine betaine.</text>
</comment>
<evidence type="ECO:0000313" key="14">
    <source>
        <dbReference type="EMBL" id="AEI09723.1"/>
    </source>
</evidence>
<dbReference type="OrthoDB" id="8953821at2"/>
<evidence type="ECO:0000313" key="15">
    <source>
        <dbReference type="Proteomes" id="UP000000492"/>
    </source>
</evidence>
<feature type="transmembrane region" description="Helical" evidence="12">
    <location>
        <begin position="395"/>
        <end position="417"/>
    </location>
</feature>
<dbReference type="FunFam" id="1.20.1250.20:FF:000001">
    <property type="entry name" value="Dicarboxylate MFS transporter"/>
    <property type="match status" value="1"/>
</dbReference>
<dbReference type="HOGENOM" id="CLU_001265_39_0_11"/>
<evidence type="ECO:0000256" key="5">
    <source>
        <dbReference type="ARBA" id="ARBA00022692"/>
    </source>
</evidence>
<dbReference type="Proteomes" id="UP000000492">
    <property type="component" value="Chromosome"/>
</dbReference>
<keyword evidence="7 12" id="KW-1133">Transmembrane helix</keyword>
<evidence type="ECO:0000256" key="10">
    <source>
        <dbReference type="ARBA" id="ARBA00039918"/>
    </source>
</evidence>
<dbReference type="GO" id="GO:0005886">
    <property type="term" value="C:plasma membrane"/>
    <property type="evidence" value="ECO:0007669"/>
    <property type="project" value="UniProtKB-SubCell"/>
</dbReference>
<dbReference type="InterPro" id="IPR011701">
    <property type="entry name" value="MFS"/>
</dbReference>
<evidence type="ECO:0000256" key="9">
    <source>
        <dbReference type="ARBA" id="ARBA00037295"/>
    </source>
</evidence>
<dbReference type="AlphaFoldDB" id="F8DYX8"/>
<proteinExistence type="inferred from homology"/>
<evidence type="ECO:0000256" key="1">
    <source>
        <dbReference type="ARBA" id="ARBA00004651"/>
    </source>
</evidence>
<name>F8DYX8_CORRG</name>
<dbReference type="InterPro" id="IPR020846">
    <property type="entry name" value="MFS_dom"/>
</dbReference>
<organism evidence="14 15">
    <name type="scientific">Corynebacterium resistens (strain DSM 45100 / JCM 12819 / GTC 2026 / SICGH 158)</name>
    <dbReference type="NCBI Taxonomy" id="662755"/>
    <lineage>
        <taxon>Bacteria</taxon>
        <taxon>Bacillati</taxon>
        <taxon>Actinomycetota</taxon>
        <taxon>Actinomycetes</taxon>
        <taxon>Mycobacteriales</taxon>
        <taxon>Corynebacteriaceae</taxon>
        <taxon>Corynebacterium</taxon>
    </lineage>
</organism>
<evidence type="ECO:0000256" key="8">
    <source>
        <dbReference type="ARBA" id="ARBA00023136"/>
    </source>
</evidence>
<comment type="subcellular location">
    <subcellularLocation>
        <location evidence="1">Cell membrane</location>
        <topology evidence="1">Multi-pass membrane protein</topology>
    </subcellularLocation>
</comment>
<comment type="similarity">
    <text evidence="2">Belongs to the major facilitator superfamily. Metabolite:H+ Symporter (MHS) family (TC 2.A.1.6) family.</text>
</comment>
<feature type="transmembrane region" description="Helical" evidence="12">
    <location>
        <begin position="429"/>
        <end position="450"/>
    </location>
</feature>
<keyword evidence="15" id="KW-1185">Reference proteome</keyword>
<evidence type="ECO:0000256" key="4">
    <source>
        <dbReference type="ARBA" id="ARBA00022475"/>
    </source>
</evidence>
<dbReference type="STRING" id="662755.CRES_1368"/>
<keyword evidence="8 12" id="KW-0472">Membrane</keyword>